<dbReference type="InterPro" id="IPR018114">
    <property type="entry name" value="TRYPSIN_HIS"/>
</dbReference>
<accession>A0ABU5VXX5</accession>
<reference evidence="4 5" key="1">
    <citation type="submission" date="2023-11" db="EMBL/GenBank/DDBJ databases">
        <title>A Novel Polar Bacteriovorax (B. antarcticus) Isolated from the Biocrust in Antarctica.</title>
        <authorList>
            <person name="Mun W."/>
            <person name="Choi S.Y."/>
            <person name="Mitchell R.J."/>
        </authorList>
    </citation>
    <scope>NUCLEOTIDE SEQUENCE [LARGE SCALE GENOMIC DNA]</scope>
    <source>
        <strain evidence="4 5">PP10</strain>
    </source>
</reference>
<evidence type="ECO:0000256" key="2">
    <source>
        <dbReference type="ARBA" id="ARBA00023157"/>
    </source>
</evidence>
<evidence type="ECO:0000313" key="5">
    <source>
        <dbReference type="Proteomes" id="UP001302274"/>
    </source>
</evidence>
<dbReference type="SMART" id="SM00020">
    <property type="entry name" value="Tryp_SPc"/>
    <property type="match status" value="1"/>
</dbReference>
<dbReference type="Pfam" id="PF00089">
    <property type="entry name" value="Trypsin"/>
    <property type="match status" value="1"/>
</dbReference>
<evidence type="ECO:0000313" key="4">
    <source>
        <dbReference type="EMBL" id="MEA9356855.1"/>
    </source>
</evidence>
<evidence type="ECO:0000256" key="1">
    <source>
        <dbReference type="ARBA" id="ARBA00007664"/>
    </source>
</evidence>
<dbReference type="RefSeq" id="WP_323576750.1">
    <property type="nucleotide sequence ID" value="NZ_JAYGJQ010000002.1"/>
</dbReference>
<dbReference type="EC" id="3.4.21.-" evidence="4"/>
<dbReference type="InterPro" id="IPR009003">
    <property type="entry name" value="Peptidase_S1_PA"/>
</dbReference>
<dbReference type="SUPFAM" id="SSF50494">
    <property type="entry name" value="Trypsin-like serine proteases"/>
    <property type="match status" value="1"/>
</dbReference>
<dbReference type="Proteomes" id="UP001302274">
    <property type="component" value="Unassembled WGS sequence"/>
</dbReference>
<keyword evidence="4" id="KW-0378">Hydrolase</keyword>
<organism evidence="4 5">
    <name type="scientific">Bacteriovorax antarcticus</name>
    <dbReference type="NCBI Taxonomy" id="3088717"/>
    <lineage>
        <taxon>Bacteria</taxon>
        <taxon>Pseudomonadati</taxon>
        <taxon>Bdellovibrionota</taxon>
        <taxon>Bacteriovoracia</taxon>
        <taxon>Bacteriovoracales</taxon>
        <taxon>Bacteriovoracaceae</taxon>
        <taxon>Bacteriovorax</taxon>
    </lineage>
</organism>
<comment type="caution">
    <text evidence="4">The sequence shown here is derived from an EMBL/GenBank/DDBJ whole genome shotgun (WGS) entry which is preliminary data.</text>
</comment>
<dbReference type="GO" id="GO:0016787">
    <property type="term" value="F:hydrolase activity"/>
    <property type="evidence" value="ECO:0007669"/>
    <property type="project" value="UniProtKB-KW"/>
</dbReference>
<name>A0ABU5VXX5_9BACT</name>
<comment type="similarity">
    <text evidence="1">Belongs to the peptidase S1 family.</text>
</comment>
<dbReference type="InterPro" id="IPR050430">
    <property type="entry name" value="Peptidase_S1"/>
</dbReference>
<dbReference type="PRINTS" id="PR00722">
    <property type="entry name" value="CHYMOTRYPSIN"/>
</dbReference>
<keyword evidence="5" id="KW-1185">Reference proteome</keyword>
<dbReference type="InterPro" id="IPR001314">
    <property type="entry name" value="Peptidase_S1A"/>
</dbReference>
<dbReference type="PROSITE" id="PS00134">
    <property type="entry name" value="TRYPSIN_HIS"/>
    <property type="match status" value="1"/>
</dbReference>
<gene>
    <name evidence="4" type="ORF">SHI21_11590</name>
</gene>
<feature type="domain" description="Peptidase S1" evidence="3">
    <location>
        <begin position="40"/>
        <end position="265"/>
    </location>
</feature>
<keyword evidence="2" id="KW-1015">Disulfide bond</keyword>
<dbReference type="PROSITE" id="PS51257">
    <property type="entry name" value="PROKAR_LIPOPROTEIN"/>
    <property type="match status" value="1"/>
</dbReference>
<evidence type="ECO:0000259" key="3">
    <source>
        <dbReference type="PROSITE" id="PS50240"/>
    </source>
</evidence>
<dbReference type="PANTHER" id="PTHR24276">
    <property type="entry name" value="POLYSERASE-RELATED"/>
    <property type="match status" value="1"/>
</dbReference>
<sequence length="279" mass="30307">MKKLIPLTLLVLMSCGKSTDKIDVATPVVKAITKTTSSSIINGTLIKDEDLASKSTVALVGMFSSPFCSGTLVSENLVLTAAHCVSRWTEKSFFKSSKRVTVLSNIGFKLNSSEDVTKLEMEAVELYPIKKEKEQFYHDIALVKFKGVLPKEFKPVAILAPEYKLVGNKDLILAGFGLTSSDESDTPTSYQIRIPYKGSDGDILILNQLNGKEGAYHGDSGGPAYLESKDELLLAGSTIGGLDGESEVYYSKVSAYKQFILDSAKKLNGTLPVFKNPEE</sequence>
<proteinExistence type="inferred from homology"/>
<dbReference type="InterPro" id="IPR001254">
    <property type="entry name" value="Trypsin_dom"/>
</dbReference>
<dbReference type="PROSITE" id="PS50240">
    <property type="entry name" value="TRYPSIN_DOM"/>
    <property type="match status" value="1"/>
</dbReference>
<dbReference type="PANTHER" id="PTHR24276:SF98">
    <property type="entry name" value="FI18310P1-RELATED"/>
    <property type="match status" value="1"/>
</dbReference>
<protein>
    <submittedName>
        <fullName evidence="4">Trypsin-like serine protease</fullName>
        <ecNumber evidence="4">3.4.21.-</ecNumber>
    </submittedName>
</protein>
<dbReference type="Gene3D" id="2.40.10.10">
    <property type="entry name" value="Trypsin-like serine proteases"/>
    <property type="match status" value="1"/>
</dbReference>
<dbReference type="InterPro" id="IPR043504">
    <property type="entry name" value="Peptidase_S1_PA_chymotrypsin"/>
</dbReference>
<dbReference type="EMBL" id="JAYGJQ010000002">
    <property type="protein sequence ID" value="MEA9356855.1"/>
    <property type="molecule type" value="Genomic_DNA"/>
</dbReference>